<feature type="region of interest" description="Disordered" evidence="1">
    <location>
        <begin position="72"/>
        <end position="91"/>
    </location>
</feature>
<evidence type="ECO:0000313" key="3">
    <source>
        <dbReference type="Proteomes" id="UP001054945"/>
    </source>
</evidence>
<organism evidence="2 3">
    <name type="scientific">Caerostris extrusa</name>
    <name type="common">Bark spider</name>
    <name type="synonym">Caerostris bankana</name>
    <dbReference type="NCBI Taxonomy" id="172846"/>
    <lineage>
        <taxon>Eukaryota</taxon>
        <taxon>Metazoa</taxon>
        <taxon>Ecdysozoa</taxon>
        <taxon>Arthropoda</taxon>
        <taxon>Chelicerata</taxon>
        <taxon>Arachnida</taxon>
        <taxon>Araneae</taxon>
        <taxon>Araneomorphae</taxon>
        <taxon>Entelegynae</taxon>
        <taxon>Araneoidea</taxon>
        <taxon>Araneidae</taxon>
        <taxon>Caerostris</taxon>
    </lineage>
</organism>
<accession>A0AAV4UTL1</accession>
<comment type="caution">
    <text evidence="2">The sequence shown here is derived from an EMBL/GenBank/DDBJ whole genome shotgun (WGS) entry which is preliminary data.</text>
</comment>
<feature type="compositionally biased region" description="Polar residues" evidence="1">
    <location>
        <begin position="80"/>
        <end position="91"/>
    </location>
</feature>
<reference evidence="2 3" key="1">
    <citation type="submission" date="2021-06" db="EMBL/GenBank/DDBJ databases">
        <title>Caerostris extrusa draft genome.</title>
        <authorList>
            <person name="Kono N."/>
            <person name="Arakawa K."/>
        </authorList>
    </citation>
    <scope>NUCLEOTIDE SEQUENCE [LARGE SCALE GENOMIC DNA]</scope>
</reference>
<gene>
    <name evidence="2" type="ORF">CEXT_266861</name>
</gene>
<proteinExistence type="predicted"/>
<dbReference type="Proteomes" id="UP001054945">
    <property type="component" value="Unassembled WGS sequence"/>
</dbReference>
<dbReference type="EMBL" id="BPLR01013427">
    <property type="protein sequence ID" value="GIY61081.1"/>
    <property type="molecule type" value="Genomic_DNA"/>
</dbReference>
<dbReference type="AlphaFoldDB" id="A0AAV4UTL1"/>
<evidence type="ECO:0000256" key="1">
    <source>
        <dbReference type="SAM" id="MobiDB-lite"/>
    </source>
</evidence>
<evidence type="ECO:0000313" key="2">
    <source>
        <dbReference type="EMBL" id="GIY61081.1"/>
    </source>
</evidence>
<keyword evidence="3" id="KW-1185">Reference proteome</keyword>
<protein>
    <submittedName>
        <fullName evidence="2">Uncharacterized protein</fullName>
    </submittedName>
</protein>
<sequence length="91" mass="10249">MELISELHAFQTQLEYLHNCMQAASNSDKDVKLVAQTNDLVQKVEVLINHLCVPLAKLPATPAEAEKIKMAVEERRNPNNKHNPTTKLCQT</sequence>
<name>A0AAV4UTL1_CAEEX</name>